<dbReference type="InterPro" id="IPR035965">
    <property type="entry name" value="PAS-like_dom_sf"/>
</dbReference>
<evidence type="ECO:0000256" key="6">
    <source>
        <dbReference type="SAM" id="Coils"/>
    </source>
</evidence>
<dbReference type="EC" id="2.7.13.3" evidence="2"/>
<dbReference type="GO" id="GO:0000155">
    <property type="term" value="F:phosphorelay sensor kinase activity"/>
    <property type="evidence" value="ECO:0007669"/>
    <property type="project" value="InterPro"/>
</dbReference>
<dbReference type="InterPro" id="IPR052162">
    <property type="entry name" value="Sensor_kinase/Photoreceptor"/>
</dbReference>
<dbReference type="SUPFAM" id="SSF47384">
    <property type="entry name" value="Homodimeric domain of signal transducing histidine kinase"/>
    <property type="match status" value="1"/>
</dbReference>
<feature type="domain" description="PAS" evidence="8">
    <location>
        <begin position="162"/>
        <end position="219"/>
    </location>
</feature>
<feature type="domain" description="PAC" evidence="9">
    <location>
        <begin position="237"/>
        <end position="289"/>
    </location>
</feature>
<keyword evidence="4" id="KW-0808">Transferase</keyword>
<dbReference type="Pfam" id="PF00512">
    <property type="entry name" value="HisKA"/>
    <property type="match status" value="1"/>
</dbReference>
<evidence type="ECO:0000313" key="10">
    <source>
        <dbReference type="EMBL" id="TCP24309.1"/>
    </source>
</evidence>
<comment type="caution">
    <text evidence="10">The sequence shown here is derived from an EMBL/GenBank/DDBJ whole genome shotgun (WGS) entry which is preliminary data.</text>
</comment>
<accession>A0A4R2NQY4</accession>
<name>A0A4R2NQY4_9FLAO</name>
<feature type="domain" description="PAS" evidence="8">
    <location>
        <begin position="419"/>
        <end position="485"/>
    </location>
</feature>
<feature type="domain" description="PAS" evidence="8">
    <location>
        <begin position="37"/>
        <end position="106"/>
    </location>
</feature>
<dbReference type="NCBIfam" id="TIGR00229">
    <property type="entry name" value="sensory_box"/>
    <property type="match status" value="3"/>
</dbReference>
<dbReference type="InterPro" id="IPR004358">
    <property type="entry name" value="Sig_transdc_His_kin-like_C"/>
</dbReference>
<dbReference type="RefSeq" id="WP_132794988.1">
    <property type="nucleotide sequence ID" value="NZ_SLXM01000006.1"/>
</dbReference>
<feature type="domain" description="PAC" evidence="9">
    <location>
        <begin position="109"/>
        <end position="161"/>
    </location>
</feature>
<dbReference type="InterPro" id="IPR013655">
    <property type="entry name" value="PAS_fold_3"/>
</dbReference>
<dbReference type="GO" id="GO:0006355">
    <property type="term" value="P:regulation of DNA-templated transcription"/>
    <property type="evidence" value="ECO:0007669"/>
    <property type="project" value="InterPro"/>
</dbReference>
<evidence type="ECO:0000256" key="4">
    <source>
        <dbReference type="ARBA" id="ARBA00022679"/>
    </source>
</evidence>
<evidence type="ECO:0000259" key="9">
    <source>
        <dbReference type="PROSITE" id="PS50113"/>
    </source>
</evidence>
<evidence type="ECO:0000259" key="7">
    <source>
        <dbReference type="PROSITE" id="PS50109"/>
    </source>
</evidence>
<evidence type="ECO:0000259" key="8">
    <source>
        <dbReference type="PROSITE" id="PS50112"/>
    </source>
</evidence>
<dbReference type="Gene3D" id="3.30.450.20">
    <property type="entry name" value="PAS domain"/>
    <property type="match status" value="4"/>
</dbReference>
<dbReference type="Proteomes" id="UP000294564">
    <property type="component" value="Unassembled WGS sequence"/>
</dbReference>
<dbReference type="SMART" id="SM00387">
    <property type="entry name" value="HATPase_c"/>
    <property type="match status" value="1"/>
</dbReference>
<evidence type="ECO:0000256" key="1">
    <source>
        <dbReference type="ARBA" id="ARBA00000085"/>
    </source>
</evidence>
<sequence length="769" mass="88534">MNENEILSLKKALEEERVARKLAEQKHAKLEESLLQKESEFKGIYENVNDAFVLIDLNGYVLKMNKIAEQMFGYQNNGKPLNLMEKVHPKDYKYTLDAFKKLLKTGRYSKYRSRIIAPDETVKTLEVNCSLVFDKDGQITGALGIARDVTQEIEVQELLEQQKKQMDIIFDNSPVGIVLSKEKDDDFLLINKAIGDMLGYTMEEMKEVTVNQFTHPDDRKISLRFRERLSTGKIDNYNIEKRYIKKSGEVVWAKTVVNSVKDSTGKVKFQVAIVEDITENKLAKEKLIESENRLSSLISNLDSAVLLENEQREIAIVNKKFCDIFSMPMSPEELVGQDCAKLLRESIGFFEEPERIESRINKLIKDKKVILGDELRLIDGRILERDYIPISQDSEYKGHLWTYRDVTLSRNYRKNLETQKKRYSNIIANLKLGLVELSGEGKILSANKSFVKMTGFEEEEILGKSLRGLFKKERIKDLIQQRNKNKREGKTGSYEFKFINNSNEEKILLVSAAPSYSIKGEMIGSIGIILDITHIKKLESQKEELLKTLEMRNVELEEYAHIVSHDLKSPLRSISALTSWLKEDYGDNIGEDGKKNIDLIQEVVQKMETLINDILNYSSIKEKSNDLENVDIYELISDIKKLIFVPKHITINIDENLPVIKADKVRIQQLFQNLISNAVNYTDKEKGYVNVGYQEKKKHHLFTVEDNGVGIAKEYHDKIFKVFESLGDHKDSTGIGLSIVKKIVDVYEGKIWLESEEGKGTNFFIEFKK</sequence>
<evidence type="ECO:0000313" key="11">
    <source>
        <dbReference type="Proteomes" id="UP000294564"/>
    </source>
</evidence>
<dbReference type="InterPro" id="IPR013767">
    <property type="entry name" value="PAS_fold"/>
</dbReference>
<dbReference type="Pfam" id="PF00989">
    <property type="entry name" value="PAS"/>
    <property type="match status" value="2"/>
</dbReference>
<dbReference type="Pfam" id="PF08447">
    <property type="entry name" value="PAS_3"/>
    <property type="match status" value="1"/>
</dbReference>
<dbReference type="Gene3D" id="1.10.287.130">
    <property type="match status" value="1"/>
</dbReference>
<feature type="coiled-coil region" evidence="6">
    <location>
        <begin position="6"/>
        <end position="40"/>
    </location>
</feature>
<dbReference type="CDD" id="cd00082">
    <property type="entry name" value="HisKA"/>
    <property type="match status" value="1"/>
</dbReference>
<feature type="domain" description="PAC" evidence="9">
    <location>
        <begin position="492"/>
        <end position="544"/>
    </location>
</feature>
<dbReference type="InterPro" id="IPR000014">
    <property type="entry name" value="PAS"/>
</dbReference>
<dbReference type="Pfam" id="PF02518">
    <property type="entry name" value="HATPase_c"/>
    <property type="match status" value="1"/>
</dbReference>
<dbReference type="PRINTS" id="PR00344">
    <property type="entry name" value="BCTRLSENSOR"/>
</dbReference>
<dbReference type="PROSITE" id="PS50113">
    <property type="entry name" value="PAC"/>
    <property type="match status" value="3"/>
</dbReference>
<evidence type="ECO:0000256" key="2">
    <source>
        <dbReference type="ARBA" id="ARBA00012438"/>
    </source>
</evidence>
<feature type="domain" description="Histidine kinase" evidence="7">
    <location>
        <begin position="562"/>
        <end position="769"/>
    </location>
</feature>
<dbReference type="Gene3D" id="3.30.565.10">
    <property type="entry name" value="Histidine kinase-like ATPase, C-terminal domain"/>
    <property type="match status" value="1"/>
</dbReference>
<dbReference type="Pfam" id="PF13426">
    <property type="entry name" value="PAS_9"/>
    <property type="match status" value="1"/>
</dbReference>
<keyword evidence="11" id="KW-1185">Reference proteome</keyword>
<keyword evidence="5 10" id="KW-0418">Kinase</keyword>
<reference evidence="10 11" key="1">
    <citation type="submission" date="2019-03" db="EMBL/GenBank/DDBJ databases">
        <title>Genomic Encyclopedia of Type Strains, Phase IV (KMG-IV): sequencing the most valuable type-strain genomes for metagenomic binning, comparative biology and taxonomic classification.</title>
        <authorList>
            <person name="Goeker M."/>
        </authorList>
    </citation>
    <scope>NUCLEOTIDE SEQUENCE [LARGE SCALE GENOMIC DNA]</scope>
    <source>
        <strain evidence="10 11">DSM 14836</strain>
    </source>
</reference>
<gene>
    <name evidence="10" type="ORF">EV195_106114</name>
</gene>
<dbReference type="CDD" id="cd00130">
    <property type="entry name" value="PAS"/>
    <property type="match status" value="3"/>
</dbReference>
<evidence type="ECO:0000256" key="5">
    <source>
        <dbReference type="ARBA" id="ARBA00022777"/>
    </source>
</evidence>
<dbReference type="InterPro" id="IPR000700">
    <property type="entry name" value="PAS-assoc_C"/>
</dbReference>
<organism evidence="10 11">
    <name type="scientific">Tenacibaculum skagerrakense</name>
    <dbReference type="NCBI Taxonomy" id="186571"/>
    <lineage>
        <taxon>Bacteria</taxon>
        <taxon>Pseudomonadati</taxon>
        <taxon>Bacteroidota</taxon>
        <taxon>Flavobacteriia</taxon>
        <taxon>Flavobacteriales</taxon>
        <taxon>Flavobacteriaceae</taxon>
        <taxon>Tenacibaculum</taxon>
    </lineage>
</organism>
<dbReference type="InterPro" id="IPR005467">
    <property type="entry name" value="His_kinase_dom"/>
</dbReference>
<dbReference type="InterPro" id="IPR036890">
    <property type="entry name" value="HATPase_C_sf"/>
</dbReference>
<dbReference type="AlphaFoldDB" id="A0A4R2NQY4"/>
<dbReference type="InterPro" id="IPR003661">
    <property type="entry name" value="HisK_dim/P_dom"/>
</dbReference>
<dbReference type="SUPFAM" id="SSF55874">
    <property type="entry name" value="ATPase domain of HSP90 chaperone/DNA topoisomerase II/histidine kinase"/>
    <property type="match status" value="1"/>
</dbReference>
<evidence type="ECO:0000256" key="3">
    <source>
        <dbReference type="ARBA" id="ARBA00022553"/>
    </source>
</evidence>
<protein>
    <recommendedName>
        <fullName evidence="2">histidine kinase</fullName>
        <ecNumber evidence="2">2.7.13.3</ecNumber>
    </recommendedName>
</protein>
<dbReference type="InterPro" id="IPR001610">
    <property type="entry name" value="PAC"/>
</dbReference>
<dbReference type="SMART" id="SM00086">
    <property type="entry name" value="PAC"/>
    <property type="match status" value="3"/>
</dbReference>
<proteinExistence type="predicted"/>
<dbReference type="PROSITE" id="PS50112">
    <property type="entry name" value="PAS"/>
    <property type="match status" value="3"/>
</dbReference>
<dbReference type="PROSITE" id="PS50109">
    <property type="entry name" value="HIS_KIN"/>
    <property type="match status" value="1"/>
</dbReference>
<dbReference type="InterPro" id="IPR036097">
    <property type="entry name" value="HisK_dim/P_sf"/>
</dbReference>
<dbReference type="SMART" id="SM00388">
    <property type="entry name" value="HisKA"/>
    <property type="match status" value="1"/>
</dbReference>
<dbReference type="EMBL" id="SLXM01000006">
    <property type="protein sequence ID" value="TCP24309.1"/>
    <property type="molecule type" value="Genomic_DNA"/>
</dbReference>
<dbReference type="PANTHER" id="PTHR43304">
    <property type="entry name" value="PHYTOCHROME-LIKE PROTEIN CPH1"/>
    <property type="match status" value="1"/>
</dbReference>
<keyword evidence="3" id="KW-0597">Phosphoprotein</keyword>
<dbReference type="SMART" id="SM00091">
    <property type="entry name" value="PAS"/>
    <property type="match status" value="4"/>
</dbReference>
<dbReference type="SUPFAM" id="SSF55785">
    <property type="entry name" value="PYP-like sensor domain (PAS domain)"/>
    <property type="match status" value="4"/>
</dbReference>
<dbReference type="PANTHER" id="PTHR43304:SF1">
    <property type="entry name" value="PAC DOMAIN-CONTAINING PROTEIN"/>
    <property type="match status" value="1"/>
</dbReference>
<comment type="catalytic activity">
    <reaction evidence="1">
        <text>ATP + protein L-histidine = ADP + protein N-phospho-L-histidine.</text>
        <dbReference type="EC" id="2.7.13.3"/>
    </reaction>
</comment>
<keyword evidence="6" id="KW-0175">Coiled coil</keyword>
<dbReference type="InterPro" id="IPR003594">
    <property type="entry name" value="HATPase_dom"/>
</dbReference>
<dbReference type="OrthoDB" id="9781208at2"/>